<dbReference type="RefSeq" id="WP_259621621.1">
    <property type="nucleotide sequence ID" value="NZ_JANYMP010000002.1"/>
</dbReference>
<dbReference type="Proteomes" id="UP001141259">
    <property type="component" value="Unassembled WGS sequence"/>
</dbReference>
<accession>A0A9X2VGC4</accession>
<reference evidence="1" key="1">
    <citation type="submission" date="2022-08" db="EMBL/GenBank/DDBJ databases">
        <authorList>
            <person name="Tistechok S."/>
            <person name="Samborskyy M."/>
            <person name="Roman I."/>
        </authorList>
    </citation>
    <scope>NUCLEOTIDE SEQUENCE</scope>
    <source>
        <strain evidence="1">DSM 103496</strain>
    </source>
</reference>
<proteinExistence type="predicted"/>
<organism evidence="1 2">
    <name type="scientific">Umezawaea endophytica</name>
    <dbReference type="NCBI Taxonomy" id="1654476"/>
    <lineage>
        <taxon>Bacteria</taxon>
        <taxon>Bacillati</taxon>
        <taxon>Actinomycetota</taxon>
        <taxon>Actinomycetes</taxon>
        <taxon>Pseudonocardiales</taxon>
        <taxon>Pseudonocardiaceae</taxon>
        <taxon>Umezawaea</taxon>
    </lineage>
</organism>
<sequence>MTERITTAAEVRRLFNVTEASRDRFNNWHSTRPRVAAHALGHAAAVVNAVTSADAEAVFRRDSLEAALSARGQPVLEIDDWRPEFALAHTFHHAVEELGRLPGWAEFRAFCQADEQAVAMVWGPAADLVDRMVGRGVEGSVARAAMRRRIGREYAAFVRSVHVAAALRERGLPALTHPLAEAVFGVDAWAGRVVFVLRDGPHRAEELLFQAMPPFFFERVPGLGKGLPSDRGLDIVVRRLTPAP</sequence>
<dbReference type="EMBL" id="JANYMP010000002">
    <property type="protein sequence ID" value="MCS7476106.1"/>
    <property type="molecule type" value="Genomic_DNA"/>
</dbReference>
<dbReference type="AlphaFoldDB" id="A0A9X2VGC4"/>
<keyword evidence="2" id="KW-1185">Reference proteome</keyword>
<gene>
    <name evidence="1" type="ORF">NZH93_04500</name>
</gene>
<evidence type="ECO:0000313" key="2">
    <source>
        <dbReference type="Proteomes" id="UP001141259"/>
    </source>
</evidence>
<comment type="caution">
    <text evidence="1">The sequence shown here is derived from an EMBL/GenBank/DDBJ whole genome shotgun (WGS) entry which is preliminary data.</text>
</comment>
<evidence type="ECO:0000313" key="1">
    <source>
        <dbReference type="EMBL" id="MCS7476106.1"/>
    </source>
</evidence>
<name>A0A9X2VGC4_9PSEU</name>
<protein>
    <submittedName>
        <fullName evidence="1">Uncharacterized protein</fullName>
    </submittedName>
</protein>